<dbReference type="AlphaFoldDB" id="A0A0C9V5S3"/>
<dbReference type="Gene3D" id="3.30.200.20">
    <property type="entry name" value="Phosphorylase Kinase, domain 1"/>
    <property type="match status" value="1"/>
</dbReference>
<sequence>MLIIRAFRRKHPNSGSDGEWISHAMKAAKITADAAKMIPVAGPFIKGGANIFCHILEPLKQSKDNKEMFKELTQSITRVFQILQKAISGTPRAEPSGEFTKMCSDFKSLMERLLKDHTLFVSEFQSRPIRTYLRSEKIRGMISKYQKDISTLREDLVLYCTVSTHLQVQMFKIDGSSASVSLLPGMDNDHIPEFEDFHELKPGDINLQAEIKHNNSILSVRRRMPLPFKEYHALTSANGMSHRTTVKVYEGKESKEQLKAELRIMEHLRHPNITQVLGFCKSQHLLAVIFYEDLRPVKVANRYGRLDSTWKSLEHLTTRYQMTRNIQDGVRHIQAKLPSFWRTEKNRYGPMNFDIDIDYTEPGKAQLGIYFGNDNRIKISILLSDTGPDFFTAGNYSSTDVIIDESRLQALQTQLESRVTRSPAETTSLLQDFDSVIPVNYEFFPLDPFTDKVLLGGVYARYLPCPTCQQCSVPYHFTSSKEVKLVAGFSLNDYIVGDWKLSTTSSEVWSSLKRSDKGIRLSFTESHTTEKMTLFQYCHVVNDRERDTLLWNSFLAEICHFKSRFDAICPSSKCKLLDLNLVYAMGWYIELEVENTPGTWPVNELYLFVNNAIISEDGYCQAPDIYWSQCPQGTTRLTTLELRPFGIHNLPKLTCGADTIMFKFERYSVKLLRKFYESCGLDPFSDEVARATGHILPHHFNLDTKKRRRRSFTGYPRLHEYPKENTLSINDMILDDTPFYHYLGSYYDRRNRPLIFNSQLQNVRRLRESNTRLGIQPSRYWTFLAAAEVLPKSLCWYDLRTTGHDIAYGEVSIDPRYVELPSRAQEFWSMSVRLGISVEEYLWKWENYLESEDADLDLWIIFPESFNSD</sequence>
<dbReference type="HOGENOM" id="CLU_012055_1_0_1"/>
<name>A0A0C9V5S3_SPHS4</name>
<evidence type="ECO:0000313" key="1">
    <source>
        <dbReference type="EMBL" id="KIJ42284.1"/>
    </source>
</evidence>
<dbReference type="Proteomes" id="UP000054279">
    <property type="component" value="Unassembled WGS sequence"/>
</dbReference>
<dbReference type="OrthoDB" id="2965063at2759"/>
<proteinExistence type="predicted"/>
<dbReference type="InterPro" id="IPR011009">
    <property type="entry name" value="Kinase-like_dom_sf"/>
</dbReference>
<dbReference type="EMBL" id="KN837131">
    <property type="protein sequence ID" value="KIJ42284.1"/>
    <property type="molecule type" value="Genomic_DNA"/>
</dbReference>
<dbReference type="CDD" id="cd21037">
    <property type="entry name" value="MLKL_NTD"/>
    <property type="match status" value="1"/>
</dbReference>
<evidence type="ECO:0000313" key="2">
    <source>
        <dbReference type="Proteomes" id="UP000054279"/>
    </source>
</evidence>
<keyword evidence="2" id="KW-1185">Reference proteome</keyword>
<dbReference type="InterPro" id="IPR059179">
    <property type="entry name" value="MLKL-like_MCAfunc"/>
</dbReference>
<accession>A0A0C9V5S3</accession>
<gene>
    <name evidence="1" type="ORF">M422DRAFT_254689</name>
</gene>
<dbReference type="SUPFAM" id="SSF56112">
    <property type="entry name" value="Protein kinase-like (PK-like)"/>
    <property type="match status" value="1"/>
</dbReference>
<evidence type="ECO:0008006" key="3">
    <source>
        <dbReference type="Google" id="ProtNLM"/>
    </source>
</evidence>
<organism evidence="1 2">
    <name type="scientific">Sphaerobolus stellatus (strain SS14)</name>
    <dbReference type="NCBI Taxonomy" id="990650"/>
    <lineage>
        <taxon>Eukaryota</taxon>
        <taxon>Fungi</taxon>
        <taxon>Dikarya</taxon>
        <taxon>Basidiomycota</taxon>
        <taxon>Agaricomycotina</taxon>
        <taxon>Agaricomycetes</taxon>
        <taxon>Phallomycetidae</taxon>
        <taxon>Geastrales</taxon>
        <taxon>Sphaerobolaceae</taxon>
        <taxon>Sphaerobolus</taxon>
    </lineage>
</organism>
<protein>
    <recommendedName>
        <fullName evidence="3">Protein kinase domain-containing protein</fullName>
    </recommendedName>
</protein>
<reference evidence="1 2" key="1">
    <citation type="submission" date="2014-06" db="EMBL/GenBank/DDBJ databases">
        <title>Evolutionary Origins and Diversification of the Mycorrhizal Mutualists.</title>
        <authorList>
            <consortium name="DOE Joint Genome Institute"/>
            <consortium name="Mycorrhizal Genomics Consortium"/>
            <person name="Kohler A."/>
            <person name="Kuo A."/>
            <person name="Nagy L.G."/>
            <person name="Floudas D."/>
            <person name="Copeland A."/>
            <person name="Barry K.W."/>
            <person name="Cichocki N."/>
            <person name="Veneault-Fourrey C."/>
            <person name="LaButti K."/>
            <person name="Lindquist E.A."/>
            <person name="Lipzen A."/>
            <person name="Lundell T."/>
            <person name="Morin E."/>
            <person name="Murat C."/>
            <person name="Riley R."/>
            <person name="Ohm R."/>
            <person name="Sun H."/>
            <person name="Tunlid A."/>
            <person name="Henrissat B."/>
            <person name="Grigoriev I.V."/>
            <person name="Hibbett D.S."/>
            <person name="Martin F."/>
        </authorList>
    </citation>
    <scope>NUCLEOTIDE SEQUENCE [LARGE SCALE GENOMIC DNA]</scope>
    <source>
        <strain evidence="1 2">SS14</strain>
    </source>
</reference>